<accession>A0ABP0GM54</accession>
<gene>
    <name evidence="1" type="ORF">CVLEPA_LOCUS26052</name>
</gene>
<comment type="caution">
    <text evidence="1">The sequence shown here is derived from an EMBL/GenBank/DDBJ whole genome shotgun (WGS) entry which is preliminary data.</text>
</comment>
<sequence length="89" mass="10574">MVEKMINKHLVFRFDKVFPSLFDVTNLLNFSFYVTHLRLLRIKINSGIQPNVNGKIFWLEKNLMTLHKNHIEPDFKTAVKQLWSRSSAE</sequence>
<organism evidence="1 2">
    <name type="scientific">Clavelina lepadiformis</name>
    <name type="common">Light-bulb sea squirt</name>
    <name type="synonym">Ascidia lepadiformis</name>
    <dbReference type="NCBI Taxonomy" id="159417"/>
    <lineage>
        <taxon>Eukaryota</taxon>
        <taxon>Metazoa</taxon>
        <taxon>Chordata</taxon>
        <taxon>Tunicata</taxon>
        <taxon>Ascidiacea</taxon>
        <taxon>Aplousobranchia</taxon>
        <taxon>Clavelinidae</taxon>
        <taxon>Clavelina</taxon>
    </lineage>
</organism>
<evidence type="ECO:0000313" key="1">
    <source>
        <dbReference type="EMBL" id="CAK8692814.1"/>
    </source>
</evidence>
<protein>
    <submittedName>
        <fullName evidence="1">Uncharacterized protein</fullName>
    </submittedName>
</protein>
<proteinExistence type="predicted"/>
<dbReference type="EMBL" id="CAWYQH010000130">
    <property type="protein sequence ID" value="CAK8692814.1"/>
    <property type="molecule type" value="Genomic_DNA"/>
</dbReference>
<dbReference type="Proteomes" id="UP001642483">
    <property type="component" value="Unassembled WGS sequence"/>
</dbReference>
<evidence type="ECO:0000313" key="2">
    <source>
        <dbReference type="Proteomes" id="UP001642483"/>
    </source>
</evidence>
<keyword evidence="2" id="KW-1185">Reference proteome</keyword>
<name>A0ABP0GM54_CLALP</name>
<reference evidence="1 2" key="1">
    <citation type="submission" date="2024-02" db="EMBL/GenBank/DDBJ databases">
        <authorList>
            <person name="Daric V."/>
            <person name="Darras S."/>
        </authorList>
    </citation>
    <scope>NUCLEOTIDE SEQUENCE [LARGE SCALE GENOMIC DNA]</scope>
</reference>